<comment type="caution">
    <text evidence="1">The sequence shown here is derived from an EMBL/GenBank/DDBJ whole genome shotgun (WGS) entry which is preliminary data.</text>
</comment>
<dbReference type="PANTHER" id="PTHR37962">
    <property type="entry name" value="MALE STERILE (3) 76CA"/>
    <property type="match status" value="1"/>
</dbReference>
<evidence type="ECO:0000313" key="2">
    <source>
        <dbReference type="Proteomes" id="UP001162162"/>
    </source>
</evidence>
<sequence>MWRCNMVSDSTELPFFPKYETEYLYEEKIRVTWFESHFSQSHYNVHNTSKGSNACTLIAVLMAAKCHQYKVMINGPQKCLNIRLIQLLAASMLEGNRIHEELKVKNMLKHINLNVPEAISFGGKQTSDMIEWKSEVYMEPLAKSLFENIRKNWREWVKPDSITEQLDMYVVLVADSRTVLFLIQIKTDTVTLIDSHQHTSEKGAFIAITRRPKLKLLCQWYNDALSKFYDSEPLLYELSFFIF</sequence>
<evidence type="ECO:0000313" key="1">
    <source>
        <dbReference type="EMBL" id="KAJ8954380.1"/>
    </source>
</evidence>
<gene>
    <name evidence="1" type="ORF">NQ318_011053</name>
</gene>
<reference evidence="1" key="1">
    <citation type="journal article" date="2023" name="Insect Mol. Biol.">
        <title>Genome sequencing provides insights into the evolution of gene families encoding plant cell wall-degrading enzymes in longhorned beetles.</title>
        <authorList>
            <person name="Shin N.R."/>
            <person name="Okamura Y."/>
            <person name="Kirsch R."/>
            <person name="Pauchet Y."/>
        </authorList>
    </citation>
    <scope>NUCLEOTIDE SEQUENCE</scope>
    <source>
        <strain evidence="1">AMC_N1</strain>
    </source>
</reference>
<dbReference type="AlphaFoldDB" id="A0AAV8YSH6"/>
<name>A0AAV8YSH6_9CUCU</name>
<protein>
    <submittedName>
        <fullName evidence="1">Uncharacterized protein</fullName>
    </submittedName>
</protein>
<accession>A0AAV8YSH6</accession>
<dbReference type="EMBL" id="JAPWTK010000048">
    <property type="protein sequence ID" value="KAJ8954380.1"/>
    <property type="molecule type" value="Genomic_DNA"/>
</dbReference>
<dbReference type="PANTHER" id="PTHR37962:SF2">
    <property type="entry name" value="MALE STERILE (3) 76CA"/>
    <property type="match status" value="1"/>
</dbReference>
<organism evidence="1 2">
    <name type="scientific">Aromia moschata</name>
    <dbReference type="NCBI Taxonomy" id="1265417"/>
    <lineage>
        <taxon>Eukaryota</taxon>
        <taxon>Metazoa</taxon>
        <taxon>Ecdysozoa</taxon>
        <taxon>Arthropoda</taxon>
        <taxon>Hexapoda</taxon>
        <taxon>Insecta</taxon>
        <taxon>Pterygota</taxon>
        <taxon>Neoptera</taxon>
        <taxon>Endopterygota</taxon>
        <taxon>Coleoptera</taxon>
        <taxon>Polyphaga</taxon>
        <taxon>Cucujiformia</taxon>
        <taxon>Chrysomeloidea</taxon>
        <taxon>Cerambycidae</taxon>
        <taxon>Cerambycinae</taxon>
        <taxon>Callichromatini</taxon>
        <taxon>Aromia</taxon>
    </lineage>
</organism>
<keyword evidence="2" id="KW-1185">Reference proteome</keyword>
<proteinExistence type="predicted"/>
<dbReference type="Proteomes" id="UP001162162">
    <property type="component" value="Unassembled WGS sequence"/>
</dbReference>